<name>A0ABP8GGN5_9BACT</name>
<gene>
    <name evidence="2" type="ORF">GCM10023184_11080</name>
</gene>
<feature type="region of interest" description="Disordered" evidence="1">
    <location>
        <begin position="1"/>
        <end position="59"/>
    </location>
</feature>
<sequence>MTERTTGAPEPLPPVDQPKLSDFEEQKNANPKANENIPAGGDEGSGDMNGSEITDGAAS</sequence>
<organism evidence="2 3">
    <name type="scientific">Flaviaesturariibacter amylovorans</name>
    <dbReference type="NCBI Taxonomy" id="1084520"/>
    <lineage>
        <taxon>Bacteria</taxon>
        <taxon>Pseudomonadati</taxon>
        <taxon>Bacteroidota</taxon>
        <taxon>Chitinophagia</taxon>
        <taxon>Chitinophagales</taxon>
        <taxon>Chitinophagaceae</taxon>
        <taxon>Flaviaestuariibacter</taxon>
    </lineage>
</organism>
<protein>
    <submittedName>
        <fullName evidence="2">Uncharacterized protein</fullName>
    </submittedName>
</protein>
<evidence type="ECO:0000313" key="3">
    <source>
        <dbReference type="Proteomes" id="UP001501725"/>
    </source>
</evidence>
<comment type="caution">
    <text evidence="2">The sequence shown here is derived from an EMBL/GenBank/DDBJ whole genome shotgun (WGS) entry which is preliminary data.</text>
</comment>
<reference evidence="3" key="1">
    <citation type="journal article" date="2019" name="Int. J. Syst. Evol. Microbiol.">
        <title>The Global Catalogue of Microorganisms (GCM) 10K type strain sequencing project: providing services to taxonomists for standard genome sequencing and annotation.</title>
        <authorList>
            <consortium name="The Broad Institute Genomics Platform"/>
            <consortium name="The Broad Institute Genome Sequencing Center for Infectious Disease"/>
            <person name="Wu L."/>
            <person name="Ma J."/>
        </authorList>
    </citation>
    <scope>NUCLEOTIDE SEQUENCE [LARGE SCALE GENOMIC DNA]</scope>
    <source>
        <strain evidence="3">JCM 17919</strain>
    </source>
</reference>
<proteinExistence type="predicted"/>
<evidence type="ECO:0000256" key="1">
    <source>
        <dbReference type="SAM" id="MobiDB-lite"/>
    </source>
</evidence>
<dbReference type="RefSeq" id="WP_345254048.1">
    <property type="nucleotide sequence ID" value="NZ_BAABGY010000005.1"/>
</dbReference>
<dbReference type="EMBL" id="BAABGY010000005">
    <property type="protein sequence ID" value="GAA4323983.1"/>
    <property type="molecule type" value="Genomic_DNA"/>
</dbReference>
<dbReference type="Proteomes" id="UP001501725">
    <property type="component" value="Unassembled WGS sequence"/>
</dbReference>
<keyword evidence="3" id="KW-1185">Reference proteome</keyword>
<evidence type="ECO:0000313" key="2">
    <source>
        <dbReference type="EMBL" id="GAA4323983.1"/>
    </source>
</evidence>
<accession>A0ABP8GGN5</accession>